<evidence type="ECO:0000313" key="4">
    <source>
        <dbReference type="EMBL" id="RXR23137.1"/>
    </source>
</evidence>
<feature type="region of interest" description="Disordered" evidence="2">
    <location>
        <begin position="87"/>
        <end position="106"/>
    </location>
</feature>
<keyword evidence="5" id="KW-0808">Transferase</keyword>
<comment type="similarity">
    <text evidence="1">Belongs to the sulfur carrier protein TusA family.</text>
</comment>
<dbReference type="Proteomes" id="UP000289805">
    <property type="component" value="Unassembled WGS sequence"/>
</dbReference>
<dbReference type="RefSeq" id="WP_084690382.1">
    <property type="nucleotide sequence ID" value="NZ_JOFV01000020.1"/>
</dbReference>
<dbReference type="STRING" id="1713.GCA_000718325_03322"/>
<dbReference type="CDD" id="cd00291">
    <property type="entry name" value="SirA_YedF_YeeD"/>
    <property type="match status" value="1"/>
</dbReference>
<dbReference type="Gene3D" id="3.30.110.40">
    <property type="entry name" value="TusA-like domain"/>
    <property type="match status" value="1"/>
</dbReference>
<organism evidence="5 6">
    <name type="scientific">Oerskovia turbata</name>
    <dbReference type="NCBI Taxonomy" id="1713"/>
    <lineage>
        <taxon>Bacteria</taxon>
        <taxon>Bacillati</taxon>
        <taxon>Actinomycetota</taxon>
        <taxon>Actinomycetes</taxon>
        <taxon>Micrococcales</taxon>
        <taxon>Cellulomonadaceae</taxon>
        <taxon>Oerskovia</taxon>
    </lineage>
</organism>
<dbReference type="GO" id="GO:0016740">
    <property type="term" value="F:transferase activity"/>
    <property type="evidence" value="ECO:0007669"/>
    <property type="project" value="UniProtKB-KW"/>
</dbReference>
<feature type="domain" description="UPF0033" evidence="3">
    <location>
        <begin position="9"/>
        <end position="33"/>
    </location>
</feature>
<keyword evidence="7" id="KW-1185">Reference proteome</keyword>
<dbReference type="EMBL" id="SDJR01000011">
    <property type="protein sequence ID" value="RXR23137.1"/>
    <property type="molecule type" value="Genomic_DNA"/>
</dbReference>
<dbReference type="InterPro" id="IPR036868">
    <property type="entry name" value="TusA-like_sf"/>
</dbReference>
<accession>A0A4Q1KRQ3</accession>
<evidence type="ECO:0000313" key="5">
    <source>
        <dbReference type="EMBL" id="RXR31664.1"/>
    </source>
</evidence>
<protein>
    <submittedName>
        <fullName evidence="5">Sulfurtransferase TusA family protein</fullName>
    </submittedName>
</protein>
<dbReference type="PANTHER" id="PTHR33279">
    <property type="entry name" value="SULFUR CARRIER PROTEIN YEDF-RELATED"/>
    <property type="match status" value="1"/>
</dbReference>
<gene>
    <name evidence="4" type="ORF">EQW73_15450</name>
    <name evidence="5" type="ORF">EQW78_15990</name>
</gene>
<evidence type="ECO:0000313" key="7">
    <source>
        <dbReference type="Proteomes" id="UP000290517"/>
    </source>
</evidence>
<proteinExistence type="inferred from homology"/>
<dbReference type="PROSITE" id="PS01148">
    <property type="entry name" value="UPF0033"/>
    <property type="match status" value="1"/>
</dbReference>
<sequence length="116" mass="11968">MSDEPVTLVDARGLRCPLPVIRLAAAARDHVPGDVLTVWSTDPAARHDVPAWARMRGHAVVESTVVESTVVESTVVESTVVKGAEAQDADAADATDPGGSTPDGATTWAISVRLGG</sequence>
<dbReference type="OrthoDB" id="8636759at2"/>
<reference evidence="6 7" key="1">
    <citation type="submission" date="2019-01" db="EMBL/GenBank/DDBJ databases">
        <title>Oerskovia turbata Genome sequencing and assembly.</title>
        <authorList>
            <person name="Dou T."/>
        </authorList>
    </citation>
    <scope>NUCLEOTIDE SEQUENCE [LARGE SCALE GENOMIC DNA]</scope>
    <source>
        <strain evidence="5 6">JCM12123</strain>
        <strain evidence="4 7">JCM3160</strain>
    </source>
</reference>
<comment type="caution">
    <text evidence="5">The sequence shown here is derived from an EMBL/GenBank/DDBJ whole genome shotgun (WGS) entry which is preliminary data.</text>
</comment>
<dbReference type="PANTHER" id="PTHR33279:SF6">
    <property type="entry name" value="SULFUR CARRIER PROTEIN YEDF-RELATED"/>
    <property type="match status" value="1"/>
</dbReference>
<dbReference type="SUPFAM" id="SSF64307">
    <property type="entry name" value="SirA-like"/>
    <property type="match status" value="1"/>
</dbReference>
<dbReference type="Pfam" id="PF01206">
    <property type="entry name" value="TusA"/>
    <property type="match status" value="1"/>
</dbReference>
<evidence type="ECO:0000313" key="6">
    <source>
        <dbReference type="Proteomes" id="UP000289805"/>
    </source>
</evidence>
<evidence type="ECO:0000256" key="2">
    <source>
        <dbReference type="SAM" id="MobiDB-lite"/>
    </source>
</evidence>
<dbReference type="InterPro" id="IPR001455">
    <property type="entry name" value="TusA-like"/>
</dbReference>
<evidence type="ECO:0000256" key="1">
    <source>
        <dbReference type="ARBA" id="ARBA00008984"/>
    </source>
</evidence>
<name>A0A4Q1KRQ3_9CELL</name>
<dbReference type="Proteomes" id="UP000290517">
    <property type="component" value="Unassembled WGS sequence"/>
</dbReference>
<dbReference type="AlphaFoldDB" id="A0A4Q1KRQ3"/>
<evidence type="ECO:0000259" key="3">
    <source>
        <dbReference type="PROSITE" id="PS01148"/>
    </source>
</evidence>
<dbReference type="EMBL" id="SDJQ01000023">
    <property type="protein sequence ID" value="RXR31664.1"/>
    <property type="molecule type" value="Genomic_DNA"/>
</dbReference>